<feature type="coiled-coil region" evidence="7">
    <location>
        <begin position="354"/>
        <end position="401"/>
    </location>
</feature>
<comment type="similarity">
    <text evidence="2">Belongs to the TFB1 family.</text>
</comment>
<dbReference type="OrthoDB" id="360521at2759"/>
<dbReference type="Proteomes" id="UP000094565">
    <property type="component" value="Chromosome 4"/>
</dbReference>
<dbReference type="GO" id="GO:0000439">
    <property type="term" value="C:transcription factor TFIIH core complex"/>
    <property type="evidence" value="ECO:0007669"/>
    <property type="project" value="InterPro"/>
</dbReference>
<dbReference type="PANTHER" id="PTHR12856">
    <property type="entry name" value="TRANSCRIPTION INITIATION FACTOR IIH-RELATED"/>
    <property type="match status" value="1"/>
</dbReference>
<dbReference type="InterPro" id="IPR035925">
    <property type="entry name" value="BSD_dom_sf"/>
</dbReference>
<evidence type="ECO:0000256" key="1">
    <source>
        <dbReference type="ARBA" id="ARBA00004123"/>
    </source>
</evidence>
<dbReference type="InterPro" id="IPR013876">
    <property type="entry name" value="TFIIH_BTF_p62_N"/>
</dbReference>
<evidence type="ECO:0000313" key="11">
    <source>
        <dbReference type="Proteomes" id="UP000094565"/>
    </source>
</evidence>
<keyword evidence="6" id="KW-0539">Nucleus</keyword>
<keyword evidence="7" id="KW-0175">Coiled coil</keyword>
<dbReference type="InterPro" id="IPR011993">
    <property type="entry name" value="PH-like_dom_sf"/>
</dbReference>
<keyword evidence="3" id="KW-0677">Repeat</keyword>
<feature type="region of interest" description="Disordered" evidence="8">
    <location>
        <begin position="102"/>
        <end position="137"/>
    </location>
</feature>
<dbReference type="SMART" id="SM00751">
    <property type="entry name" value="BSD"/>
    <property type="match status" value="2"/>
</dbReference>
<evidence type="ECO:0000256" key="2">
    <source>
        <dbReference type="ARBA" id="ARBA00009448"/>
    </source>
</evidence>
<evidence type="ECO:0000256" key="6">
    <source>
        <dbReference type="ARBA" id="ARBA00023242"/>
    </source>
</evidence>
<dbReference type="Gene3D" id="2.30.29.30">
    <property type="entry name" value="Pleckstrin-homology domain (PH domain)/Phosphotyrosine-binding domain (PTB)"/>
    <property type="match status" value="1"/>
</dbReference>
<evidence type="ECO:0000256" key="4">
    <source>
        <dbReference type="ARBA" id="ARBA00023015"/>
    </source>
</evidence>
<dbReference type="InterPro" id="IPR027079">
    <property type="entry name" value="Tfb1/GTF2H1"/>
</dbReference>
<organism evidence="10 11">
    <name type="scientific">Komagataella pastoris</name>
    <name type="common">Yeast</name>
    <name type="synonym">Pichia pastoris</name>
    <dbReference type="NCBI Taxonomy" id="4922"/>
    <lineage>
        <taxon>Eukaryota</taxon>
        <taxon>Fungi</taxon>
        <taxon>Dikarya</taxon>
        <taxon>Ascomycota</taxon>
        <taxon>Saccharomycotina</taxon>
        <taxon>Pichiomycetes</taxon>
        <taxon>Pichiales</taxon>
        <taxon>Pichiaceae</taxon>
        <taxon>Komagataella</taxon>
    </lineage>
</organism>
<evidence type="ECO:0000256" key="8">
    <source>
        <dbReference type="SAM" id="MobiDB-lite"/>
    </source>
</evidence>
<protein>
    <submittedName>
        <fullName evidence="10">BA75_04569T0</fullName>
    </submittedName>
</protein>
<keyword evidence="4" id="KW-0805">Transcription regulation</keyword>
<comment type="subcellular location">
    <subcellularLocation>
        <location evidence="1">Nucleus</location>
    </subcellularLocation>
</comment>
<dbReference type="PROSITE" id="PS50858">
    <property type="entry name" value="BSD"/>
    <property type="match status" value="2"/>
</dbReference>
<feature type="domain" description="BSD" evidence="9">
    <location>
        <begin position="217"/>
        <end position="268"/>
    </location>
</feature>
<dbReference type="EMBL" id="CP014587">
    <property type="protein sequence ID" value="ANZ77502.1"/>
    <property type="molecule type" value="Genomic_DNA"/>
</dbReference>
<dbReference type="AlphaFoldDB" id="A0A1B2JHP5"/>
<gene>
    <name evidence="10" type="primary">TFB1</name>
    <name evidence="10" type="ORF">ATY40_BA7504569</name>
</gene>
<dbReference type="InterPro" id="IPR005607">
    <property type="entry name" value="BSD_dom"/>
</dbReference>
<dbReference type="SUPFAM" id="SSF140383">
    <property type="entry name" value="BSD domain-like"/>
    <property type="match status" value="1"/>
</dbReference>
<dbReference type="CDD" id="cd13229">
    <property type="entry name" value="PH_TFIIH"/>
    <property type="match status" value="1"/>
</dbReference>
<dbReference type="Pfam" id="PF03909">
    <property type="entry name" value="BSD"/>
    <property type="match status" value="2"/>
</dbReference>
<keyword evidence="5" id="KW-0804">Transcription</keyword>
<dbReference type="GO" id="GO:0006351">
    <property type="term" value="P:DNA-templated transcription"/>
    <property type="evidence" value="ECO:0007669"/>
    <property type="project" value="InterPro"/>
</dbReference>
<feature type="domain" description="BSD" evidence="9">
    <location>
        <begin position="142"/>
        <end position="195"/>
    </location>
</feature>
<feature type="compositionally biased region" description="Polar residues" evidence="8">
    <location>
        <begin position="123"/>
        <end position="133"/>
    </location>
</feature>
<name>A0A1B2JHP5_PICPA</name>
<reference evidence="10 11" key="1">
    <citation type="submission" date="2016-02" db="EMBL/GenBank/DDBJ databases">
        <title>Comparative genomic and transcriptomic foundation for Pichia pastoris.</title>
        <authorList>
            <person name="Love K.R."/>
            <person name="Shah K.A."/>
            <person name="Whittaker C.A."/>
            <person name="Wu J."/>
            <person name="Bartlett M.C."/>
            <person name="Ma D."/>
            <person name="Leeson R.L."/>
            <person name="Priest M."/>
            <person name="Young S.K."/>
            <person name="Love J.C."/>
        </authorList>
    </citation>
    <scope>NUCLEOTIDE SEQUENCE [LARGE SCALE GENOMIC DNA]</scope>
    <source>
        <strain evidence="10 11">ATCC 28485</strain>
    </source>
</reference>
<dbReference type="Pfam" id="PF08567">
    <property type="entry name" value="PH_TFIIH"/>
    <property type="match status" value="1"/>
</dbReference>
<evidence type="ECO:0000256" key="3">
    <source>
        <dbReference type="ARBA" id="ARBA00022737"/>
    </source>
</evidence>
<sequence>MSNVSGAASHKKKNGMLTVLEDQEPSILQWSAIDPSVAVPLVKIRLDFITSLRATNPNSNQMMIKVLYKDSSGADEKTALFSFTNRSVMDNIQRTLQQVVARKKASSSTPGATATKDVDAVSSAATPSSQANSTDKEDLSTFLDSDKLLKDHKLQQKLLVDNKTLMITFKEAVMSNGLDPEEFWKTRLHLLRSYAVQQSQKRGPYNVLSTIKPVASSDNKVNVTVTREKIQSIFEQYPIVRKAYDENVPRLNEGEFWSRFFSSRLFRQLRGEPTSSYDRADVVLDKYLYMDPNADEDTAKENIEHINPLIDIQSNEQDNSVKLGNAPDVTMKENNDNRISGIMKNMNRLSRRMLANIKDENQDKTPEVEQLEEQLDLRDLEDDVELEYNELKLQNSKLVQNKANRIDERISSDYAETIKASQQQFHEPFNLTDIYNPSTQRQAIFDVAKEISQIVKQNTKQYSQGWQAANLNFQDSKASTINDVGPESLNISADELEELRLTHMTSIEFLRHFWSHLGSGSKDKQDLLTLKKLHASVSKCISRVEAVIDKFQDPGSKQTVRAIMQPLVTSLNKALTEYQKASSAMLEYQERVHKSRTQTPV</sequence>
<accession>A0A1B2JHP5</accession>
<evidence type="ECO:0000313" key="10">
    <source>
        <dbReference type="EMBL" id="ANZ77502.1"/>
    </source>
</evidence>
<dbReference type="GO" id="GO:0006289">
    <property type="term" value="P:nucleotide-excision repair"/>
    <property type="evidence" value="ECO:0007669"/>
    <property type="project" value="InterPro"/>
</dbReference>
<dbReference type="SUPFAM" id="SSF50729">
    <property type="entry name" value="PH domain-like"/>
    <property type="match status" value="1"/>
</dbReference>
<evidence type="ECO:0000256" key="5">
    <source>
        <dbReference type="ARBA" id="ARBA00023163"/>
    </source>
</evidence>
<keyword evidence="11" id="KW-1185">Reference proteome</keyword>
<evidence type="ECO:0000256" key="7">
    <source>
        <dbReference type="SAM" id="Coils"/>
    </source>
</evidence>
<evidence type="ECO:0000259" key="9">
    <source>
        <dbReference type="PROSITE" id="PS50858"/>
    </source>
</evidence>
<proteinExistence type="inferred from homology"/>